<keyword evidence="11" id="KW-1185">Reference proteome</keyword>
<evidence type="ECO:0000256" key="4">
    <source>
        <dbReference type="ARBA" id="ARBA00012723"/>
    </source>
</evidence>
<dbReference type="Pfam" id="PF00085">
    <property type="entry name" value="Thioredoxin"/>
    <property type="match status" value="1"/>
</dbReference>
<dbReference type="Gene3D" id="3.40.30.10">
    <property type="entry name" value="Glutaredoxin"/>
    <property type="match status" value="1"/>
</dbReference>
<accession>A0ABR2HVI9</accession>
<keyword evidence="6" id="KW-0413">Isomerase</keyword>
<dbReference type="Proteomes" id="UP001470230">
    <property type="component" value="Unassembled WGS sequence"/>
</dbReference>
<evidence type="ECO:0000259" key="9">
    <source>
        <dbReference type="Pfam" id="PF00085"/>
    </source>
</evidence>
<dbReference type="InterPro" id="IPR013766">
    <property type="entry name" value="Thioredoxin_domain"/>
</dbReference>
<dbReference type="EC" id="5.3.4.1" evidence="4"/>
<feature type="domain" description="Thioredoxin" evidence="9">
    <location>
        <begin position="388"/>
        <end position="492"/>
    </location>
</feature>
<dbReference type="PANTHER" id="PTHR18929">
    <property type="entry name" value="PROTEIN DISULFIDE ISOMERASE"/>
    <property type="match status" value="1"/>
</dbReference>
<dbReference type="InterPro" id="IPR036249">
    <property type="entry name" value="Thioredoxin-like_sf"/>
</dbReference>
<evidence type="ECO:0000256" key="5">
    <source>
        <dbReference type="ARBA" id="ARBA00022824"/>
    </source>
</evidence>
<comment type="similarity">
    <text evidence="3">Belongs to the protein disulfide isomerase family.</text>
</comment>
<dbReference type="EMBL" id="JAPFFF010000023">
    <property type="protein sequence ID" value="KAK8852848.1"/>
    <property type="molecule type" value="Genomic_DNA"/>
</dbReference>
<comment type="catalytic activity">
    <reaction evidence="1">
        <text>Catalyzes the rearrangement of -S-S- bonds in proteins.</text>
        <dbReference type="EC" id="5.3.4.1"/>
    </reaction>
</comment>
<dbReference type="PANTHER" id="PTHR18929:SF132">
    <property type="entry name" value="PROTEIN DISULFIDE-ISOMERASE A3"/>
    <property type="match status" value="1"/>
</dbReference>
<evidence type="ECO:0000256" key="1">
    <source>
        <dbReference type="ARBA" id="ARBA00001182"/>
    </source>
</evidence>
<dbReference type="SUPFAM" id="SSF52833">
    <property type="entry name" value="Thioredoxin-like"/>
    <property type="match status" value="2"/>
</dbReference>
<keyword evidence="7" id="KW-0676">Redox-active center</keyword>
<reference evidence="10 11" key="1">
    <citation type="submission" date="2024-04" db="EMBL/GenBank/DDBJ databases">
        <title>Tritrichomonas musculus Genome.</title>
        <authorList>
            <person name="Alves-Ferreira E."/>
            <person name="Grigg M."/>
            <person name="Lorenzi H."/>
            <person name="Galac M."/>
        </authorList>
    </citation>
    <scope>NUCLEOTIDE SEQUENCE [LARGE SCALE GENOMIC DNA]</scope>
    <source>
        <strain evidence="10 11">EAF2021</strain>
    </source>
</reference>
<evidence type="ECO:0000313" key="11">
    <source>
        <dbReference type="Proteomes" id="UP001470230"/>
    </source>
</evidence>
<evidence type="ECO:0000256" key="8">
    <source>
        <dbReference type="SAM" id="Coils"/>
    </source>
</evidence>
<gene>
    <name evidence="10" type="ORF">M9Y10_017840</name>
</gene>
<comment type="subcellular location">
    <subcellularLocation>
        <location evidence="2">Endoplasmic reticulum lumen</location>
    </subcellularLocation>
</comment>
<organism evidence="10 11">
    <name type="scientific">Tritrichomonas musculus</name>
    <dbReference type="NCBI Taxonomy" id="1915356"/>
    <lineage>
        <taxon>Eukaryota</taxon>
        <taxon>Metamonada</taxon>
        <taxon>Parabasalia</taxon>
        <taxon>Tritrichomonadida</taxon>
        <taxon>Tritrichomonadidae</taxon>
        <taxon>Tritrichomonas</taxon>
    </lineage>
</organism>
<comment type="caution">
    <text evidence="10">The sequence shown here is derived from an EMBL/GenBank/DDBJ whole genome shotgun (WGS) entry which is preliminary data.</text>
</comment>
<proteinExistence type="inferred from homology"/>
<feature type="coiled-coil region" evidence="8">
    <location>
        <begin position="566"/>
        <end position="604"/>
    </location>
</feature>
<protein>
    <recommendedName>
        <fullName evidence="4">protein disulfide-isomerase</fullName>
        <ecNumber evidence="4">5.3.4.1</ecNumber>
    </recommendedName>
</protein>
<evidence type="ECO:0000256" key="2">
    <source>
        <dbReference type="ARBA" id="ARBA00004319"/>
    </source>
</evidence>
<keyword evidence="5" id="KW-0256">Endoplasmic reticulum</keyword>
<evidence type="ECO:0000313" key="10">
    <source>
        <dbReference type="EMBL" id="KAK8852848.1"/>
    </source>
</evidence>
<name>A0ABR2HVI9_9EUKA</name>
<evidence type="ECO:0000256" key="7">
    <source>
        <dbReference type="ARBA" id="ARBA00023284"/>
    </source>
</evidence>
<evidence type="ECO:0000256" key="3">
    <source>
        <dbReference type="ARBA" id="ARBA00006347"/>
    </source>
</evidence>
<evidence type="ECO:0000256" key="6">
    <source>
        <dbReference type="ARBA" id="ARBA00023235"/>
    </source>
</evidence>
<keyword evidence="8" id="KW-0175">Coiled coil</keyword>
<sequence length="605" mass="70654">MHNIDRIHNSKLIWPFKQKQMYILLFISMAQAEFVPFLLKEYPEDVSLPVVNSTELEELANQNIKVVAMGFSRRHPHYQNMLKAYYEFAHHFSSDAVFVIYDHDHAKNQAKKMGLNVPIVFYYDNSSLVTAYPYLDNEIGFAKILELIFHHEDSPVALNKNDLYKLIGDLNFAILAPSQTDFQIGLKLHQNLSSNYAEIDVVRVAPEVLNELGLNSEQPALYRKEDSCIVSFRVGSPDFVDDLKSFIHAALPVYKIYQASDFINENYEMFVFTSPTFTDEMKDFLFEISPRFPEYNFGYLRPEFLKLGEVAFNENFENRTDMHFCNFARRWRIEIDDIFHWEFVKQPFNKEKWTEATEKAVKVIQNGRKKIFISESVPVSIPGSLIKKIVGTTYKEFINDKDHDILMMYLVGNCKRCKEFKPTFINFVKEFNETGKTFLKFGWINVDRNSSEEPFPYIPGFPHFELFPAKNKSAHEMFRGTRSRDNLVRFLKNRCMEEFPLTAPPPDKVQTLFSLVNLMMNTPFRMPDDEVPKLMQYVSETCDSIGLDISSIPGFEQYANKLSPSKKKAQEEAQKKAAELKEETEKIKEKLEEEEKLKNNENKEL</sequence>